<evidence type="ECO:0008006" key="3">
    <source>
        <dbReference type="Google" id="ProtNLM"/>
    </source>
</evidence>
<evidence type="ECO:0000313" key="2">
    <source>
        <dbReference type="Proteomes" id="UP000242561"/>
    </source>
</evidence>
<name>A0A1L3JFE0_9SPHN</name>
<protein>
    <recommendedName>
        <fullName evidence="3">DUF429 domain-containing protein</fullName>
    </recommendedName>
</protein>
<dbReference type="STRING" id="1913578.LPB140_09925"/>
<organism evidence="1 2">
    <name type="scientific">Sphingorhabdus lutea</name>
    <dbReference type="NCBI Taxonomy" id="1913578"/>
    <lineage>
        <taxon>Bacteria</taxon>
        <taxon>Pseudomonadati</taxon>
        <taxon>Pseudomonadota</taxon>
        <taxon>Alphaproteobacteria</taxon>
        <taxon>Sphingomonadales</taxon>
        <taxon>Sphingomonadaceae</taxon>
        <taxon>Sphingorhabdus</taxon>
    </lineage>
</organism>
<reference evidence="1 2" key="1">
    <citation type="submission" date="2016-11" db="EMBL/GenBank/DDBJ databases">
        <title>Sphingorhabdus sp. LPB0140, isolated from marine environment.</title>
        <authorList>
            <person name="Kim E."/>
            <person name="Yi H."/>
        </authorList>
    </citation>
    <scope>NUCLEOTIDE SEQUENCE [LARGE SCALE GENOMIC DNA]</scope>
    <source>
        <strain evidence="1 2">LPB0140</strain>
    </source>
</reference>
<evidence type="ECO:0000313" key="1">
    <source>
        <dbReference type="EMBL" id="APG63773.1"/>
    </source>
</evidence>
<dbReference type="EMBL" id="CP018154">
    <property type="protein sequence ID" value="APG63773.1"/>
    <property type="molecule type" value="Genomic_DNA"/>
</dbReference>
<dbReference type="Proteomes" id="UP000242561">
    <property type="component" value="Chromosome"/>
</dbReference>
<dbReference type="AlphaFoldDB" id="A0A1L3JFE0"/>
<gene>
    <name evidence="1" type="ORF">LPB140_09925</name>
</gene>
<accession>A0A1L3JFE0</accession>
<dbReference type="KEGG" id="sphl:LPB140_09925"/>
<keyword evidence="2" id="KW-1185">Reference proteome</keyword>
<sequence>MRQFSKTACFDWSGANGKRQPGIALAICNADGGVQNISQNGGWSRILAMQWIKEQIDNHADILIGIDMSFALPFCDLGAYFPHWNDSPLSPSQLWQMIDTISAQDAGLGINILLQHHEISRHFRHGGGICGDKFTGGMGRLRTVEQYQHEIGSGRSASCFNLVGAAQVGKSSLTGMRMLHQLNGQIPIWPFDPVPDSGPCLIEIYTSIAAHKAGMTGNKKKFDDDEAMTEAIRALNGHVLKLPDAPIPNRPDKHVYDAMVTAAWMRQAARQHENWTIDEKFREKIAKEGWTFGIN</sequence>
<proteinExistence type="predicted"/>